<dbReference type="Gene3D" id="3.40.190.10">
    <property type="entry name" value="Periplasmic binding protein-like II"/>
    <property type="match status" value="2"/>
</dbReference>
<dbReference type="SUPFAM" id="SSF53850">
    <property type="entry name" value="Periplasmic binding protein-like II"/>
    <property type="match status" value="1"/>
</dbReference>
<comment type="similarity">
    <text evidence="1">Belongs to the LysR transcriptional regulatory family.</text>
</comment>
<dbReference type="EMBL" id="PYJM01000004">
    <property type="protein sequence ID" value="PUA44306.1"/>
    <property type="molecule type" value="Genomic_DNA"/>
</dbReference>
<evidence type="ECO:0000313" key="6">
    <source>
        <dbReference type="EMBL" id="PUA44306.1"/>
    </source>
</evidence>
<dbReference type="PROSITE" id="PS50931">
    <property type="entry name" value="HTH_LYSR"/>
    <property type="match status" value="1"/>
</dbReference>
<evidence type="ECO:0000256" key="2">
    <source>
        <dbReference type="ARBA" id="ARBA00023015"/>
    </source>
</evidence>
<proteinExistence type="inferred from homology"/>
<dbReference type="Proteomes" id="UP000244178">
    <property type="component" value="Unassembled WGS sequence"/>
</dbReference>
<keyword evidence="4" id="KW-0804">Transcription</keyword>
<evidence type="ECO:0000256" key="1">
    <source>
        <dbReference type="ARBA" id="ARBA00009437"/>
    </source>
</evidence>
<dbReference type="SUPFAM" id="SSF46785">
    <property type="entry name" value="Winged helix' DNA-binding domain"/>
    <property type="match status" value="1"/>
</dbReference>
<dbReference type="InterPro" id="IPR005119">
    <property type="entry name" value="LysR_subst-bd"/>
</dbReference>
<dbReference type="CDD" id="cd08432">
    <property type="entry name" value="PBP2_GcdR_TrpI_HvrB_AmpR_like"/>
    <property type="match status" value="1"/>
</dbReference>
<protein>
    <submittedName>
        <fullName evidence="6">LysR family transcriptional regulator</fullName>
    </submittedName>
</protein>
<gene>
    <name evidence="6" type="ORF">C5U62_18100</name>
</gene>
<dbReference type="Pfam" id="PF00126">
    <property type="entry name" value="HTH_1"/>
    <property type="match status" value="1"/>
</dbReference>
<dbReference type="Pfam" id="PF03466">
    <property type="entry name" value="LysR_substrate"/>
    <property type="match status" value="1"/>
</dbReference>
<dbReference type="GO" id="GO:0006351">
    <property type="term" value="P:DNA-templated transcription"/>
    <property type="evidence" value="ECO:0007669"/>
    <property type="project" value="TreeGrafter"/>
</dbReference>
<feature type="domain" description="HTH lysR-type" evidence="5">
    <location>
        <begin position="7"/>
        <end position="64"/>
    </location>
</feature>
<keyword evidence="3" id="KW-0238">DNA-binding</keyword>
<dbReference type="InterPro" id="IPR000847">
    <property type="entry name" value="LysR_HTH_N"/>
</dbReference>
<sequence length="309" mass="33861">MIGMRYPSMTALRALDAVARLGSVAEAANELNLTPSAISHQIKSLEQTLGFALTERQGRSIRITYQGERYARDIHLLLANILEAGQRSDGQQVSGRLCISSPPGFATYWLCTHIAEFQALYPQVELQLVSPRTPGDTSDSSVDLFVAYGMGDWPNQHVQKIVSLRYFPVCSPSLVNAMGGLKTLDSLDHALLLHMIDYSDWRVWLAAAGAPNVDVRRGIVFADAHFVQSACIAGQGIAMGDNLISGEALARGQLVQPFGTEIESNRGYYLVADLLKAERPVVLAFSEWVKSQLQGITRLHPEPRRNGKA</sequence>
<dbReference type="InterPro" id="IPR036390">
    <property type="entry name" value="WH_DNA-bd_sf"/>
</dbReference>
<keyword evidence="2" id="KW-0805">Transcription regulation</keyword>
<evidence type="ECO:0000256" key="3">
    <source>
        <dbReference type="ARBA" id="ARBA00023125"/>
    </source>
</evidence>
<name>A0A2T6GJG4_9PSED</name>
<accession>A0A2T6GJG4</accession>
<dbReference type="PANTHER" id="PTHR30537:SF74">
    <property type="entry name" value="HTH-TYPE TRANSCRIPTIONAL REGULATOR TRPI"/>
    <property type="match status" value="1"/>
</dbReference>
<comment type="caution">
    <text evidence="6">The sequence shown here is derived from an EMBL/GenBank/DDBJ whole genome shotgun (WGS) entry which is preliminary data.</text>
</comment>
<dbReference type="AlphaFoldDB" id="A0A2T6GJG4"/>
<dbReference type="InterPro" id="IPR036388">
    <property type="entry name" value="WH-like_DNA-bd_sf"/>
</dbReference>
<dbReference type="GO" id="GO:0043565">
    <property type="term" value="F:sequence-specific DNA binding"/>
    <property type="evidence" value="ECO:0007669"/>
    <property type="project" value="TreeGrafter"/>
</dbReference>
<organism evidence="6 7">
    <name type="scientific">Pseudomonas protegens</name>
    <dbReference type="NCBI Taxonomy" id="380021"/>
    <lineage>
        <taxon>Bacteria</taxon>
        <taxon>Pseudomonadati</taxon>
        <taxon>Pseudomonadota</taxon>
        <taxon>Gammaproteobacteria</taxon>
        <taxon>Pseudomonadales</taxon>
        <taxon>Pseudomonadaceae</taxon>
        <taxon>Pseudomonas</taxon>
    </lineage>
</organism>
<dbReference type="PANTHER" id="PTHR30537">
    <property type="entry name" value="HTH-TYPE TRANSCRIPTIONAL REGULATOR"/>
    <property type="match status" value="1"/>
</dbReference>
<evidence type="ECO:0000313" key="7">
    <source>
        <dbReference type="Proteomes" id="UP000244178"/>
    </source>
</evidence>
<dbReference type="Gene3D" id="1.10.10.10">
    <property type="entry name" value="Winged helix-like DNA-binding domain superfamily/Winged helix DNA-binding domain"/>
    <property type="match status" value="1"/>
</dbReference>
<reference evidence="6 7" key="1">
    <citation type="submission" date="2018-03" db="EMBL/GenBank/DDBJ databases">
        <title>Draft genome sequence of the plant growth promoting rhizobacterium Pseudomonas protegens strain BNJ-SS-45 isolated from wheat (Triticum aestivum) rhizosphere.</title>
        <authorList>
            <person name="Bajpai A."/>
            <person name="Shende K."/>
            <person name="Meena N."/>
            <person name="Upadhyayula S.R."/>
            <person name="Suravajhala P."/>
            <person name="Medicherla K.M."/>
            <person name="Johri B.N."/>
        </authorList>
    </citation>
    <scope>NUCLEOTIDE SEQUENCE [LARGE SCALE GENOMIC DNA]</scope>
    <source>
        <strain evidence="6 7">BNJ-SS-45</strain>
    </source>
</reference>
<dbReference type="GO" id="GO:0003700">
    <property type="term" value="F:DNA-binding transcription factor activity"/>
    <property type="evidence" value="ECO:0007669"/>
    <property type="project" value="InterPro"/>
</dbReference>
<evidence type="ECO:0000259" key="5">
    <source>
        <dbReference type="PROSITE" id="PS50931"/>
    </source>
</evidence>
<dbReference type="InterPro" id="IPR058163">
    <property type="entry name" value="LysR-type_TF_proteobact-type"/>
</dbReference>
<evidence type="ECO:0000256" key="4">
    <source>
        <dbReference type="ARBA" id="ARBA00023163"/>
    </source>
</evidence>